<protein>
    <recommendedName>
        <fullName evidence="3">Metallophosphoesterase</fullName>
    </recommendedName>
</protein>
<evidence type="ECO:0008006" key="3">
    <source>
        <dbReference type="Google" id="ProtNLM"/>
    </source>
</evidence>
<reference evidence="1 2" key="1">
    <citation type="submission" date="2015-03" db="EMBL/GenBank/DDBJ databases">
        <title>Genome sequencing of Methylobacterium aquaticum DSM16371 type strain.</title>
        <authorList>
            <person name="Chaudhry V."/>
            <person name="Patil P.B."/>
        </authorList>
    </citation>
    <scope>NUCLEOTIDE SEQUENCE [LARGE SCALE GENOMIC DNA]</scope>
    <source>
        <strain evidence="1 2">DSM 16371</strain>
    </source>
</reference>
<dbReference type="InterPro" id="IPR029052">
    <property type="entry name" value="Metallo-depent_PP-like"/>
</dbReference>
<dbReference type="AlphaFoldDB" id="A0A0J6T2F5"/>
<dbReference type="RefSeq" id="WP_048462440.1">
    <property type="nucleotide sequence ID" value="NZ_LABX01000028.1"/>
</dbReference>
<comment type="caution">
    <text evidence="1">The sequence shown here is derived from an EMBL/GenBank/DDBJ whole genome shotgun (WGS) entry which is preliminary data.</text>
</comment>
<evidence type="ECO:0000313" key="2">
    <source>
        <dbReference type="Proteomes" id="UP000035929"/>
    </source>
</evidence>
<dbReference type="OrthoDB" id="5448289at2"/>
<proteinExistence type="predicted"/>
<dbReference type="Gene3D" id="3.60.21.10">
    <property type="match status" value="1"/>
</dbReference>
<dbReference type="PATRIC" id="fig|270351.6.peg.4167"/>
<evidence type="ECO:0000313" key="1">
    <source>
        <dbReference type="EMBL" id="KMO39773.1"/>
    </source>
</evidence>
<name>A0A0J6T2F5_9HYPH</name>
<dbReference type="EMBL" id="LABX01000028">
    <property type="protein sequence ID" value="KMO39773.1"/>
    <property type="molecule type" value="Genomic_DNA"/>
</dbReference>
<organism evidence="1 2">
    <name type="scientific">Methylobacterium aquaticum</name>
    <dbReference type="NCBI Taxonomy" id="270351"/>
    <lineage>
        <taxon>Bacteria</taxon>
        <taxon>Pseudomonadati</taxon>
        <taxon>Pseudomonadota</taxon>
        <taxon>Alphaproteobacteria</taxon>
        <taxon>Hyphomicrobiales</taxon>
        <taxon>Methylobacteriaceae</taxon>
        <taxon>Methylobacterium</taxon>
    </lineage>
</organism>
<accession>A0A0J6T2F5</accession>
<dbReference type="SUPFAM" id="SSF56300">
    <property type="entry name" value="Metallo-dependent phosphatases"/>
    <property type="match status" value="1"/>
</dbReference>
<gene>
    <name evidence="1" type="ORF">VP06_03420</name>
</gene>
<dbReference type="Proteomes" id="UP000035929">
    <property type="component" value="Unassembled WGS sequence"/>
</dbReference>
<sequence>MILGRERLDAAPVGCAGLLVIGDPHVSSRRPGRRKDPDWPAPVLAKLEHCVVLANSRDLAPLLLGDLFERPVEPDESLKSRLIRILKGFRHRPVANVGNHDIRHTRLSDGDSLAMLAVSDVLDAVPESGPAAHYRADGRLIGLGATPFGQAIPSEARGLFSGAESVVWLTHHDLAFGAGYPGAVPPQAIRGCALALNGHVHKRHAPVRIGDTLWVNPGTVTRGSVDLVAHVPAAVVLSGDLSLSEERLPHVADVFDLTGRQVAADASPEAIGRVESAFVSLLQAETATDLARSDDGALIREEIEAKFVRDETPEPVRAAIRSLVAAAVAKRGA</sequence>